<dbReference type="eggNOG" id="COG1280">
    <property type="taxonomic scope" value="Bacteria"/>
</dbReference>
<dbReference type="GO" id="GO:0015171">
    <property type="term" value="F:amino acid transmembrane transporter activity"/>
    <property type="evidence" value="ECO:0007669"/>
    <property type="project" value="TreeGrafter"/>
</dbReference>
<protein>
    <recommendedName>
        <fullName evidence="9">Lysine transporter LysE</fullName>
    </recommendedName>
</protein>
<evidence type="ECO:0000313" key="7">
    <source>
        <dbReference type="EMBL" id="KGN97498.1"/>
    </source>
</evidence>
<sequence length="216" mass="24091">MQTIITAILLGVFLGLFISVPMGPVGILCIHRTLYDGRKAGMLTGIGATMADLFYAIATFLLTYRGMTYILDWVDKYELVFQGVAVLIILSLGIYMYYSNPARNLKTPQKVSGPWQILGSSFLLAIGNPLIILVFITFFSRYALFEEPSELWIVFVITILSVAGGAISWWFFITYCVKKLRDSFTIGNIRVFNKIVALAVIAFAIGYTLWIIAQAV</sequence>
<feature type="transmembrane region" description="Helical" evidence="6">
    <location>
        <begin position="79"/>
        <end position="98"/>
    </location>
</feature>
<keyword evidence="4 6" id="KW-1133">Transmembrane helix</keyword>
<evidence type="ECO:0000256" key="4">
    <source>
        <dbReference type="ARBA" id="ARBA00022989"/>
    </source>
</evidence>
<dbReference type="AlphaFoldDB" id="A0A0A2G2J8"/>
<feature type="transmembrane region" description="Helical" evidence="6">
    <location>
        <begin position="42"/>
        <end position="67"/>
    </location>
</feature>
<evidence type="ECO:0000256" key="6">
    <source>
        <dbReference type="SAM" id="Phobius"/>
    </source>
</evidence>
<keyword evidence="5 6" id="KW-0472">Membrane</keyword>
<dbReference type="Pfam" id="PF01810">
    <property type="entry name" value="LysE"/>
    <property type="match status" value="1"/>
</dbReference>
<reference evidence="7 8" key="1">
    <citation type="submission" date="2014-08" db="EMBL/GenBank/DDBJ databases">
        <title>Porphyromonas gingivicanis strain:COT-022_OH1391 Genome sequencing.</title>
        <authorList>
            <person name="Wallis C."/>
            <person name="Deusch O."/>
            <person name="O'Flynn C."/>
            <person name="Davis I."/>
            <person name="Jospin G."/>
            <person name="Darling A.E."/>
            <person name="Coil D.A."/>
            <person name="Alexiev A."/>
            <person name="Horsfall A."/>
            <person name="Kirkwood N."/>
            <person name="Harris S."/>
            <person name="Eisen J.A."/>
        </authorList>
    </citation>
    <scope>NUCLEOTIDE SEQUENCE [LARGE SCALE GENOMIC DNA]</scope>
    <source>
        <strain evidence="8">COT-022 OH1391</strain>
    </source>
</reference>
<comment type="subcellular location">
    <subcellularLocation>
        <location evidence="1">Cell membrane</location>
        <topology evidence="1">Multi-pass membrane protein</topology>
    </subcellularLocation>
</comment>
<feature type="transmembrane region" description="Helical" evidence="6">
    <location>
        <begin position="195"/>
        <end position="213"/>
    </location>
</feature>
<organism evidence="7 8">
    <name type="scientific">Porphyromonas gingivicanis</name>
    <dbReference type="NCBI Taxonomy" id="266762"/>
    <lineage>
        <taxon>Bacteria</taxon>
        <taxon>Pseudomonadati</taxon>
        <taxon>Bacteroidota</taxon>
        <taxon>Bacteroidia</taxon>
        <taxon>Bacteroidales</taxon>
        <taxon>Porphyromonadaceae</taxon>
        <taxon>Porphyromonas</taxon>
    </lineage>
</organism>
<name>A0A0A2G2J8_9PORP</name>
<keyword evidence="8" id="KW-1185">Reference proteome</keyword>
<gene>
    <name evidence="7" type="ORF">HQ36_06270</name>
</gene>
<evidence type="ECO:0000313" key="8">
    <source>
        <dbReference type="Proteomes" id="UP000030134"/>
    </source>
</evidence>
<accession>A0A0A2G2J8</accession>
<dbReference type="OrthoDB" id="7874789at2"/>
<dbReference type="EMBL" id="JQZW01000012">
    <property type="protein sequence ID" value="KGN97498.1"/>
    <property type="molecule type" value="Genomic_DNA"/>
</dbReference>
<dbReference type="RefSeq" id="WP_036884497.1">
    <property type="nucleotide sequence ID" value="NZ_JQZW01000012.1"/>
</dbReference>
<evidence type="ECO:0000256" key="3">
    <source>
        <dbReference type="ARBA" id="ARBA00022692"/>
    </source>
</evidence>
<feature type="transmembrane region" description="Helical" evidence="6">
    <location>
        <begin position="118"/>
        <end position="139"/>
    </location>
</feature>
<evidence type="ECO:0000256" key="5">
    <source>
        <dbReference type="ARBA" id="ARBA00023136"/>
    </source>
</evidence>
<evidence type="ECO:0000256" key="2">
    <source>
        <dbReference type="ARBA" id="ARBA00022475"/>
    </source>
</evidence>
<dbReference type="InterPro" id="IPR001123">
    <property type="entry name" value="LeuE-type"/>
</dbReference>
<proteinExistence type="predicted"/>
<dbReference type="Proteomes" id="UP000030134">
    <property type="component" value="Unassembled WGS sequence"/>
</dbReference>
<keyword evidence="2" id="KW-1003">Cell membrane</keyword>
<dbReference type="GO" id="GO:0005886">
    <property type="term" value="C:plasma membrane"/>
    <property type="evidence" value="ECO:0007669"/>
    <property type="project" value="UniProtKB-SubCell"/>
</dbReference>
<comment type="caution">
    <text evidence="7">The sequence shown here is derived from an EMBL/GenBank/DDBJ whole genome shotgun (WGS) entry which is preliminary data.</text>
</comment>
<feature type="transmembrane region" description="Helical" evidence="6">
    <location>
        <begin position="6"/>
        <end position="30"/>
    </location>
</feature>
<dbReference type="PANTHER" id="PTHR30086:SF20">
    <property type="entry name" value="ARGININE EXPORTER PROTEIN ARGO-RELATED"/>
    <property type="match status" value="1"/>
</dbReference>
<evidence type="ECO:0000256" key="1">
    <source>
        <dbReference type="ARBA" id="ARBA00004651"/>
    </source>
</evidence>
<dbReference type="PANTHER" id="PTHR30086">
    <property type="entry name" value="ARGININE EXPORTER PROTEIN ARGO"/>
    <property type="match status" value="1"/>
</dbReference>
<keyword evidence="3 6" id="KW-0812">Transmembrane</keyword>
<evidence type="ECO:0008006" key="9">
    <source>
        <dbReference type="Google" id="ProtNLM"/>
    </source>
</evidence>
<feature type="transmembrane region" description="Helical" evidence="6">
    <location>
        <begin position="151"/>
        <end position="175"/>
    </location>
</feature>